<protein>
    <submittedName>
        <fullName evidence="1">Uncharacterized protein</fullName>
    </submittedName>
</protein>
<gene>
    <name evidence="1" type="ORF">MRB53_016853</name>
</gene>
<dbReference type="EMBL" id="CM056813">
    <property type="protein sequence ID" value="KAJ8640159.1"/>
    <property type="molecule type" value="Genomic_DNA"/>
</dbReference>
<keyword evidence="2" id="KW-1185">Reference proteome</keyword>
<dbReference type="Proteomes" id="UP001234297">
    <property type="component" value="Chromosome 5"/>
</dbReference>
<evidence type="ECO:0000313" key="1">
    <source>
        <dbReference type="EMBL" id="KAJ8640159.1"/>
    </source>
</evidence>
<reference evidence="1 2" key="1">
    <citation type="journal article" date="2022" name="Hortic Res">
        <title>A haplotype resolved chromosomal level avocado genome allows analysis of novel avocado genes.</title>
        <authorList>
            <person name="Nath O."/>
            <person name="Fletcher S.J."/>
            <person name="Hayward A."/>
            <person name="Shaw L.M."/>
            <person name="Masouleh A.K."/>
            <person name="Furtado A."/>
            <person name="Henry R.J."/>
            <person name="Mitter N."/>
        </authorList>
    </citation>
    <scope>NUCLEOTIDE SEQUENCE [LARGE SCALE GENOMIC DNA]</scope>
    <source>
        <strain evidence="2">cv. Hass</strain>
    </source>
</reference>
<proteinExistence type="predicted"/>
<organism evidence="1 2">
    <name type="scientific">Persea americana</name>
    <name type="common">Avocado</name>
    <dbReference type="NCBI Taxonomy" id="3435"/>
    <lineage>
        <taxon>Eukaryota</taxon>
        <taxon>Viridiplantae</taxon>
        <taxon>Streptophyta</taxon>
        <taxon>Embryophyta</taxon>
        <taxon>Tracheophyta</taxon>
        <taxon>Spermatophyta</taxon>
        <taxon>Magnoliopsida</taxon>
        <taxon>Magnoliidae</taxon>
        <taxon>Laurales</taxon>
        <taxon>Lauraceae</taxon>
        <taxon>Persea</taxon>
    </lineage>
</organism>
<sequence length="106" mass="11497">MRMAIIAMGIRRKKKGGGGNGGSTSGRKRSRTANAIRIKTDTRLKYLTINVNPASEKSDFFLSATMAARAGNYPHPSIGLCFVGCFLVEFMSGMEGSWFGNCSLRL</sequence>
<name>A0ACC2M3J3_PERAE</name>
<evidence type="ECO:0000313" key="2">
    <source>
        <dbReference type="Proteomes" id="UP001234297"/>
    </source>
</evidence>
<accession>A0ACC2M3J3</accession>
<comment type="caution">
    <text evidence="1">The sequence shown here is derived from an EMBL/GenBank/DDBJ whole genome shotgun (WGS) entry which is preliminary data.</text>
</comment>